<dbReference type="AlphaFoldDB" id="A0AAE3WAT9"/>
<feature type="transmembrane region" description="Helical" evidence="1">
    <location>
        <begin position="49"/>
        <end position="71"/>
    </location>
</feature>
<dbReference type="EMBL" id="JANHAX010000001">
    <property type="protein sequence ID" value="MDQ2088397.1"/>
    <property type="molecule type" value="Genomic_DNA"/>
</dbReference>
<evidence type="ECO:0000313" key="3">
    <source>
        <dbReference type="Proteomes" id="UP001226762"/>
    </source>
</evidence>
<reference evidence="2" key="2">
    <citation type="submission" date="2023-02" db="EMBL/GenBank/DDBJ databases">
        <title>'Rhodoalgimonas zhirmunskyi' gen. nov., isolated from a red alga.</title>
        <authorList>
            <person name="Nedashkovskaya O.I."/>
            <person name="Otstavnykh N.Y."/>
            <person name="Bystritskaya E.P."/>
            <person name="Balabanova L.A."/>
            <person name="Isaeva M.P."/>
        </authorList>
    </citation>
    <scope>NUCLEOTIDE SEQUENCE</scope>
    <source>
        <strain evidence="2">KCTC 52189</strain>
    </source>
</reference>
<name>A0AAE3WAT9_9RHOB</name>
<keyword evidence="3" id="KW-1185">Reference proteome</keyword>
<dbReference type="Gene3D" id="3.30.530.20">
    <property type="match status" value="1"/>
</dbReference>
<dbReference type="SUPFAM" id="SSF55961">
    <property type="entry name" value="Bet v1-like"/>
    <property type="match status" value="1"/>
</dbReference>
<protein>
    <submittedName>
        <fullName evidence="2">SRPBCC family protein</fullName>
    </submittedName>
</protein>
<keyword evidence="1" id="KW-1133">Transmembrane helix</keyword>
<keyword evidence="1" id="KW-0472">Membrane</keyword>
<keyword evidence="1" id="KW-0812">Transmembrane</keyword>
<accession>A0AAE3WAT9</accession>
<dbReference type="RefSeq" id="WP_306733668.1">
    <property type="nucleotide sequence ID" value="NZ_JANHAX010000001.1"/>
</dbReference>
<proteinExistence type="predicted"/>
<feature type="transmembrane region" description="Helical" evidence="1">
    <location>
        <begin position="83"/>
        <end position="104"/>
    </location>
</feature>
<dbReference type="InterPro" id="IPR023393">
    <property type="entry name" value="START-like_dom_sf"/>
</dbReference>
<feature type="transmembrane region" description="Helical" evidence="1">
    <location>
        <begin position="110"/>
        <end position="129"/>
    </location>
</feature>
<evidence type="ECO:0000256" key="1">
    <source>
        <dbReference type="SAM" id="Phobius"/>
    </source>
</evidence>
<evidence type="ECO:0000313" key="2">
    <source>
        <dbReference type="EMBL" id="MDQ2088397.1"/>
    </source>
</evidence>
<organism evidence="2 3">
    <name type="scientific">Marimonas arenosa</name>
    <dbReference type="NCBI Taxonomy" id="1795305"/>
    <lineage>
        <taxon>Bacteria</taxon>
        <taxon>Pseudomonadati</taxon>
        <taxon>Pseudomonadota</taxon>
        <taxon>Alphaproteobacteria</taxon>
        <taxon>Rhodobacterales</taxon>
        <taxon>Paracoccaceae</taxon>
        <taxon>Marimonas</taxon>
    </lineage>
</organism>
<dbReference type="Proteomes" id="UP001226762">
    <property type="component" value="Unassembled WGS sequence"/>
</dbReference>
<gene>
    <name evidence="2" type="ORF">NO357_00580</name>
</gene>
<reference evidence="2" key="1">
    <citation type="submission" date="2022-07" db="EMBL/GenBank/DDBJ databases">
        <authorList>
            <person name="Otstavnykh N."/>
            <person name="Isaeva M."/>
            <person name="Bystritskaya E."/>
        </authorList>
    </citation>
    <scope>NUCLEOTIDE SEQUENCE</scope>
    <source>
        <strain evidence="2">KCTC 52189</strain>
    </source>
</reference>
<sequence>MFRLIYRQRRRLLFGWFFFLLTVFTMFFHSNGHDLASVEPSRLLWGLPLLFAAGLAMTGAVFAVIALLVAVMPRWRHIVELTFVMVFLEVALGLSPRIAALLGLPPGYSGFVWFFIFVALFSVTYGVALDRFRFALAWRSTRIAKLPLPPEEVWKSFAIRDHGPEGHWAPLLHRVEPHPDDPDTLDVLYKLGPSTYEHQTQQVLESTAPTRYRYRFFGDTASPNRALTTGEFEVQIAPDGAGGSHVTVSERHDAMLPRDALNLWFDDFLGDTLDAIRARTLGKRDWSIRGLAWRKILSLS</sequence>
<comment type="caution">
    <text evidence="2">The sequence shown here is derived from an EMBL/GenBank/DDBJ whole genome shotgun (WGS) entry which is preliminary data.</text>
</comment>
<feature type="transmembrane region" description="Helical" evidence="1">
    <location>
        <begin position="12"/>
        <end position="29"/>
    </location>
</feature>